<evidence type="ECO:0008006" key="3">
    <source>
        <dbReference type="Google" id="ProtNLM"/>
    </source>
</evidence>
<organism evidence="1 2">
    <name type="scientific">Flavipsychrobacter stenotrophus</name>
    <dbReference type="NCBI Taxonomy" id="2077091"/>
    <lineage>
        <taxon>Bacteria</taxon>
        <taxon>Pseudomonadati</taxon>
        <taxon>Bacteroidota</taxon>
        <taxon>Chitinophagia</taxon>
        <taxon>Chitinophagales</taxon>
        <taxon>Chitinophagaceae</taxon>
        <taxon>Flavipsychrobacter</taxon>
    </lineage>
</organism>
<evidence type="ECO:0000313" key="2">
    <source>
        <dbReference type="Proteomes" id="UP000239872"/>
    </source>
</evidence>
<dbReference type="PROSITE" id="PS51257">
    <property type="entry name" value="PROKAR_LIPOPROTEIN"/>
    <property type="match status" value="1"/>
</dbReference>
<accession>A0A2S7T2V0</accession>
<gene>
    <name evidence="1" type="ORF">CJD36_004905</name>
</gene>
<dbReference type="EMBL" id="PPSL01000001">
    <property type="protein sequence ID" value="PQJ13086.1"/>
    <property type="molecule type" value="Genomic_DNA"/>
</dbReference>
<reference evidence="1 2" key="1">
    <citation type="submission" date="2018-01" db="EMBL/GenBank/DDBJ databases">
        <title>A novel member of the phylum Bacteroidetes isolated from glacier ice.</title>
        <authorList>
            <person name="Liu Q."/>
            <person name="Xin Y.-H."/>
        </authorList>
    </citation>
    <scope>NUCLEOTIDE SEQUENCE [LARGE SCALE GENOMIC DNA]</scope>
    <source>
        <strain evidence="1 2">RB1R16</strain>
    </source>
</reference>
<sequence>MIHRRVHILWLICLLLVACTKESKYTTAIISATFENAEKISRVPITTNADSINASKYAIKLSFAAVITGDNGGTDVKGETQYSLTNRVISTAVYSPTDFNSTHPAGTSLADCFNLLSDTLTVQLNAFTGYNINASFKFADKRSNQDTFRYAAFLILSSTQYVAGPRDFVISMTLADSTHFSDTLHVYLK</sequence>
<keyword evidence="2" id="KW-1185">Reference proteome</keyword>
<evidence type="ECO:0000313" key="1">
    <source>
        <dbReference type="EMBL" id="PQJ13086.1"/>
    </source>
</evidence>
<name>A0A2S7T2V0_9BACT</name>
<comment type="caution">
    <text evidence="1">The sequence shown here is derived from an EMBL/GenBank/DDBJ whole genome shotgun (WGS) entry which is preliminary data.</text>
</comment>
<proteinExistence type="predicted"/>
<dbReference type="RefSeq" id="WP_105037970.1">
    <property type="nucleotide sequence ID" value="NZ_PPSL01000001.1"/>
</dbReference>
<protein>
    <recommendedName>
        <fullName evidence="3">Lipoprotein</fullName>
    </recommendedName>
</protein>
<dbReference type="Proteomes" id="UP000239872">
    <property type="component" value="Unassembled WGS sequence"/>
</dbReference>
<dbReference type="AlphaFoldDB" id="A0A2S7T2V0"/>